<dbReference type="PANTHER" id="PTHR10961:SF46">
    <property type="entry name" value="PEROXISOMAL SARCOSINE OXIDASE"/>
    <property type="match status" value="1"/>
</dbReference>
<dbReference type="Pfam" id="PF01266">
    <property type="entry name" value="DAO"/>
    <property type="match status" value="1"/>
</dbReference>
<dbReference type="InterPro" id="IPR036188">
    <property type="entry name" value="FAD/NAD-bd_sf"/>
</dbReference>
<dbReference type="RefSeq" id="WP_208096905.1">
    <property type="nucleotide sequence ID" value="NZ_JAGDYM010000005.1"/>
</dbReference>
<dbReference type="GO" id="GO:0008115">
    <property type="term" value="F:sarcosine oxidase activity"/>
    <property type="evidence" value="ECO:0007669"/>
    <property type="project" value="TreeGrafter"/>
</dbReference>
<dbReference type="PANTHER" id="PTHR10961">
    <property type="entry name" value="PEROXISOMAL SARCOSINE OXIDASE"/>
    <property type="match status" value="1"/>
</dbReference>
<comment type="cofactor">
    <cofactor evidence="1">
        <name>FAD</name>
        <dbReference type="ChEBI" id="CHEBI:57692"/>
    </cofactor>
</comment>
<dbReference type="InterPro" id="IPR045170">
    <property type="entry name" value="MTOX"/>
</dbReference>
<gene>
    <name evidence="6" type="ORF">J4H92_05380</name>
</gene>
<accession>A0A939SBH5</accession>
<protein>
    <submittedName>
        <fullName evidence="6">FAD-dependent oxidoreductase</fullName>
    </submittedName>
</protein>
<dbReference type="GO" id="GO:0050660">
    <property type="term" value="F:flavin adenine dinucleotide binding"/>
    <property type="evidence" value="ECO:0007669"/>
    <property type="project" value="InterPro"/>
</dbReference>
<name>A0A939SBH5_9MICO</name>
<evidence type="ECO:0000259" key="5">
    <source>
        <dbReference type="Pfam" id="PF01266"/>
    </source>
</evidence>
<comment type="caution">
    <text evidence="6">The sequence shown here is derived from an EMBL/GenBank/DDBJ whole genome shotgun (WGS) entry which is preliminary data.</text>
</comment>
<dbReference type="SUPFAM" id="SSF54373">
    <property type="entry name" value="FAD-linked reductases, C-terminal domain"/>
    <property type="match status" value="1"/>
</dbReference>
<evidence type="ECO:0000256" key="4">
    <source>
        <dbReference type="ARBA" id="ARBA00023002"/>
    </source>
</evidence>
<keyword evidence="3" id="KW-0274">FAD</keyword>
<evidence type="ECO:0000256" key="2">
    <source>
        <dbReference type="ARBA" id="ARBA00022630"/>
    </source>
</evidence>
<keyword evidence="2" id="KW-0285">Flavoprotein</keyword>
<dbReference type="InterPro" id="IPR006076">
    <property type="entry name" value="FAD-dep_OxRdtase"/>
</dbReference>
<evidence type="ECO:0000256" key="1">
    <source>
        <dbReference type="ARBA" id="ARBA00001974"/>
    </source>
</evidence>
<keyword evidence="7" id="KW-1185">Reference proteome</keyword>
<organism evidence="6 7">
    <name type="scientific">Leucobacter weissii</name>
    <dbReference type="NCBI Taxonomy" id="1983706"/>
    <lineage>
        <taxon>Bacteria</taxon>
        <taxon>Bacillati</taxon>
        <taxon>Actinomycetota</taxon>
        <taxon>Actinomycetes</taxon>
        <taxon>Micrococcales</taxon>
        <taxon>Microbacteriaceae</taxon>
        <taxon>Leucobacter</taxon>
    </lineage>
</organism>
<dbReference type="Gene3D" id="3.30.9.10">
    <property type="entry name" value="D-Amino Acid Oxidase, subunit A, domain 2"/>
    <property type="match status" value="1"/>
</dbReference>
<evidence type="ECO:0000313" key="7">
    <source>
        <dbReference type="Proteomes" id="UP000664382"/>
    </source>
</evidence>
<dbReference type="EMBL" id="JAGDYM010000005">
    <property type="protein sequence ID" value="MBO1901378.1"/>
    <property type="molecule type" value="Genomic_DNA"/>
</dbReference>
<evidence type="ECO:0000313" key="6">
    <source>
        <dbReference type="EMBL" id="MBO1901378.1"/>
    </source>
</evidence>
<dbReference type="AlphaFoldDB" id="A0A939SBH5"/>
<dbReference type="Proteomes" id="UP000664382">
    <property type="component" value="Unassembled WGS sequence"/>
</dbReference>
<feature type="domain" description="FAD dependent oxidoreductase" evidence="5">
    <location>
        <begin position="12"/>
        <end position="366"/>
    </location>
</feature>
<reference evidence="6" key="1">
    <citation type="submission" date="2021-03" db="EMBL/GenBank/DDBJ databases">
        <title>Leucobacter chromiisoli sp. nov., isolated from chromium-containing soil of chemical plant.</title>
        <authorList>
            <person name="Xu Z."/>
        </authorList>
    </citation>
    <scope>NUCLEOTIDE SEQUENCE</scope>
    <source>
        <strain evidence="6">S27</strain>
    </source>
</reference>
<dbReference type="SUPFAM" id="SSF51905">
    <property type="entry name" value="FAD/NAD(P)-binding domain"/>
    <property type="match status" value="1"/>
</dbReference>
<keyword evidence="4" id="KW-0560">Oxidoreductase</keyword>
<evidence type="ECO:0000256" key="3">
    <source>
        <dbReference type="ARBA" id="ARBA00022827"/>
    </source>
</evidence>
<dbReference type="Gene3D" id="3.50.50.60">
    <property type="entry name" value="FAD/NAD(P)-binding domain"/>
    <property type="match status" value="1"/>
</dbReference>
<sequence>MTRAERRRADRIVVGGGVMGLAAAAELGRRGASVLLLERFEPHHERGASHGATRNFNNAYAEADYLDLFAEARGLWRRLEAETGRALLDLGGLVTHGPDETVSAIHAALRARDARVELVSAVEAGRRWPGMRFAGDALVGLDAGVVRAAEALDTLSEAAVAHGAELRFGHRVVGIDAASDERVAVTVETGSGRRILAEAAGVVVAAGAWSAPLLGGAGCDGLVRLPELTVTEEHPAHFRARDAGLPWPSFNHIAHDAELELRGGHIYGMETPGEGVKVGFHAVGETVDPDRRPFGATAAKRRQLRAYVAEWFPGLDPDSAAEISCTYTSTASGDFVLDRVGPVTVGTGFSGHGFKFAPAVGRILADASLGLDAPPGRFRLAAHGR</sequence>
<proteinExistence type="predicted"/>